<evidence type="ECO:0000313" key="2">
    <source>
        <dbReference type="EMBL" id="ADX84728.1"/>
    </source>
</evidence>
<dbReference type="STRING" id="930945.SiRe_0645"/>
<dbReference type="AlphaFoldDB" id="F0NEG6"/>
<evidence type="ECO:0008006" key="4">
    <source>
        <dbReference type="Google" id="ProtNLM"/>
    </source>
</evidence>
<gene>
    <name evidence="2" type="ordered locus">SiRe_0645</name>
</gene>
<feature type="transmembrane region" description="Helical" evidence="1">
    <location>
        <begin position="20"/>
        <end position="38"/>
    </location>
</feature>
<accession>F0NEG6</accession>
<evidence type="ECO:0000313" key="3">
    <source>
        <dbReference type="Proteomes" id="UP000002664"/>
    </source>
</evidence>
<dbReference type="HOGENOM" id="CLU_2217168_0_0_2"/>
<dbReference type="KEGG" id="sir:SiRe_0645"/>
<dbReference type="RefSeq" id="WP_014513680.1">
    <property type="nucleotide sequence ID" value="NC_017276.1"/>
</dbReference>
<dbReference type="eggNOG" id="arCOG02312">
    <property type="taxonomic scope" value="Archaea"/>
</dbReference>
<keyword evidence="1" id="KW-1133">Transmembrane helix</keyword>
<dbReference type="GeneID" id="70316763"/>
<keyword evidence="1" id="KW-0812">Transmembrane</keyword>
<name>F0NEG6_SACI5</name>
<organism evidence="2 3">
    <name type="scientific">Saccharolobus islandicus (strain REY15A)</name>
    <name type="common">Sulfolobus islandicus</name>
    <dbReference type="NCBI Taxonomy" id="930945"/>
    <lineage>
        <taxon>Archaea</taxon>
        <taxon>Thermoproteota</taxon>
        <taxon>Thermoprotei</taxon>
        <taxon>Sulfolobales</taxon>
        <taxon>Sulfolobaceae</taxon>
        <taxon>Saccharolobus</taxon>
    </lineage>
</organism>
<reference evidence="2 3" key="1">
    <citation type="journal article" date="2011" name="J. Bacteriol.">
        <title>Genome analyses of icelandic strains of Sulfolobus islandicus, model organisms for genetic and virus-host interaction studies.</title>
        <authorList>
            <person name="Guo L."/>
            <person name="Brugger K."/>
            <person name="Liu C."/>
            <person name="Shah S.A."/>
            <person name="Zheng H."/>
            <person name="Zhu Y."/>
            <person name="Wang S."/>
            <person name="Lillestol R.K."/>
            <person name="Chen L."/>
            <person name="Frank J."/>
            <person name="Prangishvili D."/>
            <person name="Paulin L."/>
            <person name="She Q."/>
            <person name="Huang L."/>
            <person name="Garrett R.A."/>
        </authorList>
    </citation>
    <scope>NUCLEOTIDE SEQUENCE [LARGE SCALE GENOMIC DNA]</scope>
    <source>
        <strain evidence="2 3">REY15A</strain>
    </source>
</reference>
<proteinExistence type="predicted"/>
<protein>
    <recommendedName>
        <fullName evidence="4">MacB-like periplasmic core domain-containing protein</fullName>
    </recommendedName>
</protein>
<sequence length="106" mass="11603">MNAIDILWLAYKGLMARRTLAIISIIAIMIGITSVSFIEAFSQGVEHSVIFTLFQLNPTNIYVFNEIGYVSPTDVSFMSSLPGIYAVYPVIEAHGIVQIGGGLLMF</sequence>
<keyword evidence="3" id="KW-1185">Reference proteome</keyword>
<evidence type="ECO:0000256" key="1">
    <source>
        <dbReference type="SAM" id="Phobius"/>
    </source>
</evidence>
<dbReference type="EMBL" id="CP002425">
    <property type="protein sequence ID" value="ADX84728.1"/>
    <property type="molecule type" value="Genomic_DNA"/>
</dbReference>
<dbReference type="Proteomes" id="UP000002664">
    <property type="component" value="Chromosome"/>
</dbReference>
<keyword evidence="1" id="KW-0472">Membrane</keyword>